<evidence type="ECO:0000256" key="1">
    <source>
        <dbReference type="ARBA" id="ARBA00010790"/>
    </source>
</evidence>
<gene>
    <name evidence="3" type="ORF">ColLi_03497</name>
</gene>
<sequence length="179" mass="18983">MTKINFGETGDRPEATGSLYRADPRATGEDRGIPGRVFASKEVIIFAVAFSTPQLLKLSDVSPASELQSFDITVVIYLPGVGGNMQNRYEMGIVGKAPTDCSLFEKCTFLDMNGTHGGEGPVLISGRTASAVSKVAIGFKEKRFSSIEPVSEGTTARFANILSLCIPLTDKVLAGTDAT</sequence>
<dbReference type="GO" id="GO:0016491">
    <property type="term" value="F:oxidoreductase activity"/>
    <property type="evidence" value="ECO:0007669"/>
    <property type="project" value="TreeGrafter"/>
</dbReference>
<accession>A0AA37GH76</accession>
<dbReference type="PANTHER" id="PTHR11552:SF213">
    <property type="entry name" value="DEHYDROGENASE, PUTATIVE-RELATED"/>
    <property type="match status" value="1"/>
</dbReference>
<feature type="region of interest" description="Disordered" evidence="2">
    <location>
        <begin position="1"/>
        <end position="27"/>
    </location>
</feature>
<proteinExistence type="inferred from homology"/>
<dbReference type="SUPFAM" id="SSF51905">
    <property type="entry name" value="FAD/NAD(P)-binding domain"/>
    <property type="match status" value="1"/>
</dbReference>
<protein>
    <submittedName>
        <fullName evidence="3">Oxygen-dependent choline dehydrogenase</fullName>
    </submittedName>
</protein>
<keyword evidence="4" id="KW-1185">Reference proteome</keyword>
<reference evidence="3 4" key="1">
    <citation type="submission" date="2021-07" db="EMBL/GenBank/DDBJ databases">
        <title>Genome data of Colletotrichum spaethianum.</title>
        <authorList>
            <person name="Utami Y.D."/>
            <person name="Hiruma K."/>
        </authorList>
    </citation>
    <scope>NUCLEOTIDE SEQUENCE [LARGE SCALE GENOMIC DNA]</scope>
    <source>
        <strain evidence="3 4">MAFF 242679</strain>
    </source>
</reference>
<dbReference type="PANTHER" id="PTHR11552">
    <property type="entry name" value="GLUCOSE-METHANOL-CHOLINE GMC OXIDOREDUCTASE"/>
    <property type="match status" value="1"/>
</dbReference>
<dbReference type="Gene3D" id="3.50.50.60">
    <property type="entry name" value="FAD/NAD(P)-binding domain"/>
    <property type="match status" value="1"/>
</dbReference>
<name>A0AA37GH76_9PEZI</name>
<dbReference type="InterPro" id="IPR012132">
    <property type="entry name" value="GMC_OxRdtase"/>
</dbReference>
<evidence type="ECO:0000313" key="3">
    <source>
        <dbReference type="EMBL" id="GJC80659.1"/>
    </source>
</evidence>
<dbReference type="GO" id="GO:0050660">
    <property type="term" value="F:flavin adenine dinucleotide binding"/>
    <property type="evidence" value="ECO:0007669"/>
    <property type="project" value="InterPro"/>
</dbReference>
<dbReference type="EMBL" id="BPPX01000006">
    <property type="protein sequence ID" value="GJC80659.1"/>
    <property type="molecule type" value="Genomic_DNA"/>
</dbReference>
<evidence type="ECO:0000313" key="4">
    <source>
        <dbReference type="Proteomes" id="UP001055172"/>
    </source>
</evidence>
<comment type="similarity">
    <text evidence="1">Belongs to the GMC oxidoreductase family.</text>
</comment>
<dbReference type="InterPro" id="IPR036188">
    <property type="entry name" value="FAD/NAD-bd_sf"/>
</dbReference>
<dbReference type="Proteomes" id="UP001055172">
    <property type="component" value="Unassembled WGS sequence"/>
</dbReference>
<comment type="caution">
    <text evidence="3">The sequence shown here is derived from an EMBL/GenBank/DDBJ whole genome shotgun (WGS) entry which is preliminary data.</text>
</comment>
<organism evidence="3 4">
    <name type="scientific">Colletotrichum liriopes</name>
    <dbReference type="NCBI Taxonomy" id="708192"/>
    <lineage>
        <taxon>Eukaryota</taxon>
        <taxon>Fungi</taxon>
        <taxon>Dikarya</taxon>
        <taxon>Ascomycota</taxon>
        <taxon>Pezizomycotina</taxon>
        <taxon>Sordariomycetes</taxon>
        <taxon>Hypocreomycetidae</taxon>
        <taxon>Glomerellales</taxon>
        <taxon>Glomerellaceae</taxon>
        <taxon>Colletotrichum</taxon>
        <taxon>Colletotrichum spaethianum species complex</taxon>
    </lineage>
</organism>
<dbReference type="AlphaFoldDB" id="A0AA37GH76"/>
<evidence type="ECO:0000256" key="2">
    <source>
        <dbReference type="SAM" id="MobiDB-lite"/>
    </source>
</evidence>